<evidence type="ECO:0000256" key="8">
    <source>
        <dbReference type="ARBA" id="ARBA00022801"/>
    </source>
</evidence>
<dbReference type="GO" id="GO:0009253">
    <property type="term" value="P:peptidoglycan catabolic process"/>
    <property type="evidence" value="ECO:0007669"/>
    <property type="project" value="InterPro"/>
</dbReference>
<name>R1GWT4_9GAMM</name>
<dbReference type="NCBIfam" id="NF008758">
    <property type="entry name" value="PRK11789.1"/>
    <property type="match status" value="1"/>
</dbReference>
<reference evidence="14 15" key="1">
    <citation type="journal article" date="2014" name="PLoS ONE">
        <title>Grimontia indica AK16(T), sp. nov., Isolated from a Seawater Sample Reports the Presence of Pathogenic Genes Similar to Vibrio Genus.</title>
        <authorList>
            <person name="Singh A."/>
            <person name="Vaidya B."/>
            <person name="Khatri I."/>
            <person name="Srinivas T.N."/>
            <person name="Subramanian S."/>
            <person name="Korpole S."/>
            <person name="Pinnaka A.K."/>
        </authorList>
    </citation>
    <scope>NUCLEOTIDE SEQUENCE [LARGE SCALE GENOMIC DNA]</scope>
    <source>
        <strain evidence="14 15">AK16</strain>
    </source>
</reference>
<keyword evidence="10" id="KW-0961">Cell wall biogenesis/degradation</keyword>
<dbReference type="AlphaFoldDB" id="R1GWT4"/>
<dbReference type="eggNOG" id="COG3023">
    <property type="taxonomic scope" value="Bacteria"/>
</dbReference>
<dbReference type="PANTHER" id="PTHR30417:SF4">
    <property type="entry name" value="1,6-ANHYDRO-N-ACETYLMURAMYL-L-ALANINE AMIDASE AMPD"/>
    <property type="match status" value="1"/>
</dbReference>
<comment type="cofactor">
    <cofactor evidence="2">
        <name>Zn(2+)</name>
        <dbReference type="ChEBI" id="CHEBI:29105"/>
    </cofactor>
</comment>
<dbReference type="GO" id="GO:0005737">
    <property type="term" value="C:cytoplasm"/>
    <property type="evidence" value="ECO:0007669"/>
    <property type="project" value="UniProtKB-SubCell"/>
</dbReference>
<dbReference type="PANTHER" id="PTHR30417">
    <property type="entry name" value="N-ACETYLMURAMOYL-L-ALANINE AMIDASE AMID"/>
    <property type="match status" value="1"/>
</dbReference>
<dbReference type="GO" id="GO:0046872">
    <property type="term" value="F:metal ion binding"/>
    <property type="evidence" value="ECO:0007669"/>
    <property type="project" value="UniProtKB-KW"/>
</dbReference>
<dbReference type="InterPro" id="IPR051206">
    <property type="entry name" value="NAMLAA_amidase_2"/>
</dbReference>
<dbReference type="GO" id="GO:0008745">
    <property type="term" value="F:N-acetylmuramoyl-L-alanine amidase activity"/>
    <property type="evidence" value="ECO:0007669"/>
    <property type="project" value="UniProtKB-EC"/>
</dbReference>
<keyword evidence="9" id="KW-0862">Zinc</keyword>
<sequence>MFAVFGEFSMLTITNHLLDSASYVPSPHFNERPVEEDISLLVVHNISLPPGEFGGSYIEDFFQGKLTSTAHPFFDEIRNVQVSAHCLIKRDGRVVQFVPFNQRAWHAGVSSFEGREQCNDFSIGIELEGTDDLPYTEAQYVSLADISRAIMKHYPAITPERISGHENIAPGRKTDPGQAFHWKKFKALL</sequence>
<dbReference type="InterPro" id="IPR002502">
    <property type="entry name" value="Amidase_domain"/>
</dbReference>
<evidence type="ECO:0000256" key="12">
    <source>
        <dbReference type="ARBA" id="ARBA00042615"/>
    </source>
</evidence>
<dbReference type="InterPro" id="IPR036505">
    <property type="entry name" value="Amidase/PGRP_sf"/>
</dbReference>
<dbReference type="GO" id="GO:0071555">
    <property type="term" value="P:cell wall organization"/>
    <property type="evidence" value="ECO:0007669"/>
    <property type="project" value="UniProtKB-KW"/>
</dbReference>
<keyword evidence="7" id="KW-0479">Metal-binding</keyword>
<dbReference type="Gene3D" id="3.40.80.10">
    <property type="entry name" value="Peptidoglycan recognition protein-like"/>
    <property type="match status" value="1"/>
</dbReference>
<evidence type="ECO:0000313" key="14">
    <source>
        <dbReference type="EMBL" id="EOD80469.1"/>
    </source>
</evidence>
<comment type="catalytic activity">
    <reaction evidence="1">
        <text>Hydrolyzes the link between N-acetylmuramoyl residues and L-amino acid residues in certain cell-wall glycopeptides.</text>
        <dbReference type="EC" id="3.5.1.28"/>
    </reaction>
</comment>
<evidence type="ECO:0000256" key="6">
    <source>
        <dbReference type="ARBA" id="ARBA00022490"/>
    </source>
</evidence>
<evidence type="ECO:0000256" key="4">
    <source>
        <dbReference type="ARBA" id="ARBA00007553"/>
    </source>
</evidence>
<dbReference type="EC" id="3.5.1.28" evidence="5"/>
<comment type="subcellular location">
    <subcellularLocation>
        <location evidence="3">Cytoplasm</location>
    </subcellularLocation>
</comment>
<gene>
    <name evidence="14" type="ORF">D515_00423</name>
</gene>
<organism evidence="14 15">
    <name type="scientific">Grimontia indica</name>
    <dbReference type="NCBI Taxonomy" id="1056512"/>
    <lineage>
        <taxon>Bacteria</taxon>
        <taxon>Pseudomonadati</taxon>
        <taxon>Pseudomonadota</taxon>
        <taxon>Gammaproteobacteria</taxon>
        <taxon>Vibrionales</taxon>
        <taxon>Vibrionaceae</taxon>
        <taxon>Grimontia</taxon>
    </lineage>
</organism>
<evidence type="ECO:0000259" key="13">
    <source>
        <dbReference type="SMART" id="SM00644"/>
    </source>
</evidence>
<accession>R1GWT4</accession>
<evidence type="ECO:0000256" key="1">
    <source>
        <dbReference type="ARBA" id="ARBA00001561"/>
    </source>
</evidence>
<dbReference type="FunFam" id="3.40.80.10:FF:000002">
    <property type="entry name" value="1,6-anhydro-N-acetylmuramyl-L-alanine amidase"/>
    <property type="match status" value="1"/>
</dbReference>
<protein>
    <recommendedName>
        <fullName evidence="11">1,6-anhydro-N-acetylmuramyl-L-alanine amidase AmpD</fullName>
        <ecNumber evidence="5">3.5.1.28</ecNumber>
    </recommendedName>
    <alternativeName>
        <fullName evidence="12">N-acetylmuramoyl-L-alanine amidase</fullName>
    </alternativeName>
</protein>
<dbReference type="Proteomes" id="UP000011223">
    <property type="component" value="Unassembled WGS sequence"/>
</dbReference>
<evidence type="ECO:0000256" key="3">
    <source>
        <dbReference type="ARBA" id="ARBA00004496"/>
    </source>
</evidence>
<evidence type="ECO:0000256" key="10">
    <source>
        <dbReference type="ARBA" id="ARBA00023316"/>
    </source>
</evidence>
<proteinExistence type="inferred from homology"/>
<dbReference type="GO" id="GO:0009254">
    <property type="term" value="P:peptidoglycan turnover"/>
    <property type="evidence" value="ECO:0007669"/>
    <property type="project" value="TreeGrafter"/>
</dbReference>
<evidence type="ECO:0000256" key="2">
    <source>
        <dbReference type="ARBA" id="ARBA00001947"/>
    </source>
</evidence>
<dbReference type="CDD" id="cd06583">
    <property type="entry name" value="PGRP"/>
    <property type="match status" value="1"/>
</dbReference>
<dbReference type="Pfam" id="PF01510">
    <property type="entry name" value="Amidase_2"/>
    <property type="match status" value="1"/>
</dbReference>
<comment type="similarity">
    <text evidence="4">Belongs to the N-acetylmuramoyl-L-alanine amidase 2 family.</text>
</comment>
<keyword evidence="15" id="KW-1185">Reference proteome</keyword>
<dbReference type="SUPFAM" id="SSF55846">
    <property type="entry name" value="N-acetylmuramoyl-L-alanine amidase-like"/>
    <property type="match status" value="1"/>
</dbReference>
<evidence type="ECO:0000256" key="7">
    <source>
        <dbReference type="ARBA" id="ARBA00022723"/>
    </source>
</evidence>
<feature type="domain" description="N-acetylmuramoyl-L-alanine amidase" evidence="13">
    <location>
        <begin position="26"/>
        <end position="177"/>
    </location>
</feature>
<evidence type="ECO:0000256" key="11">
    <source>
        <dbReference type="ARBA" id="ARBA00039257"/>
    </source>
</evidence>
<comment type="caution">
    <text evidence="14">The sequence shown here is derived from an EMBL/GenBank/DDBJ whole genome shotgun (WGS) entry which is preliminary data.</text>
</comment>
<keyword evidence="8" id="KW-0378">Hydrolase</keyword>
<dbReference type="EMBL" id="ANFM02000012">
    <property type="protein sequence ID" value="EOD80469.1"/>
    <property type="molecule type" value="Genomic_DNA"/>
</dbReference>
<evidence type="ECO:0000256" key="5">
    <source>
        <dbReference type="ARBA" id="ARBA00011901"/>
    </source>
</evidence>
<keyword evidence="6" id="KW-0963">Cytoplasm</keyword>
<dbReference type="SMART" id="SM00644">
    <property type="entry name" value="Ami_2"/>
    <property type="match status" value="1"/>
</dbReference>
<evidence type="ECO:0000256" key="9">
    <source>
        <dbReference type="ARBA" id="ARBA00022833"/>
    </source>
</evidence>
<evidence type="ECO:0000313" key="15">
    <source>
        <dbReference type="Proteomes" id="UP000011223"/>
    </source>
</evidence>